<evidence type="ECO:0000313" key="3">
    <source>
        <dbReference type="Proteomes" id="UP001596548"/>
    </source>
</evidence>
<dbReference type="EMBL" id="JBHTBJ010000001">
    <property type="protein sequence ID" value="MFC7273068.1"/>
    <property type="molecule type" value="Genomic_DNA"/>
</dbReference>
<dbReference type="Gene3D" id="3.40.640.10">
    <property type="entry name" value="Type I PLP-dependent aspartate aminotransferase-like (Major domain)"/>
    <property type="match status" value="1"/>
</dbReference>
<dbReference type="InterPro" id="IPR015424">
    <property type="entry name" value="PyrdxlP-dep_Trfase"/>
</dbReference>
<dbReference type="InterPro" id="IPR015422">
    <property type="entry name" value="PyrdxlP-dep_Trfase_small"/>
</dbReference>
<reference evidence="3" key="1">
    <citation type="journal article" date="2019" name="Int. J. Syst. Evol. Microbiol.">
        <title>The Global Catalogue of Microorganisms (GCM) 10K type strain sequencing project: providing services to taxonomists for standard genome sequencing and annotation.</title>
        <authorList>
            <consortium name="The Broad Institute Genomics Platform"/>
            <consortium name="The Broad Institute Genome Sequencing Center for Infectious Disease"/>
            <person name="Wu L."/>
            <person name="Ma J."/>
        </authorList>
    </citation>
    <scope>NUCLEOTIDE SEQUENCE [LARGE SCALE GENOMIC DNA]</scope>
    <source>
        <strain evidence="3">XZYJT-10</strain>
    </source>
</reference>
<dbReference type="CDD" id="cd00609">
    <property type="entry name" value="AAT_like"/>
    <property type="match status" value="1"/>
</dbReference>
<protein>
    <submittedName>
        <fullName evidence="2">PLP-dependent aminotransferase family protein</fullName>
    </submittedName>
</protein>
<dbReference type="Gene3D" id="3.90.1150.10">
    <property type="entry name" value="Aspartate Aminotransferase, domain 1"/>
    <property type="match status" value="1"/>
</dbReference>
<keyword evidence="2" id="KW-0808">Transferase</keyword>
<dbReference type="InterPro" id="IPR015421">
    <property type="entry name" value="PyrdxlP-dep_Trfase_major"/>
</dbReference>
<dbReference type="GO" id="GO:0008483">
    <property type="term" value="F:transaminase activity"/>
    <property type="evidence" value="ECO:0007669"/>
    <property type="project" value="UniProtKB-KW"/>
</dbReference>
<comment type="caution">
    <text evidence="2">The sequence shown here is derived from an EMBL/GenBank/DDBJ whole genome shotgun (WGS) entry which is preliminary data.</text>
</comment>
<dbReference type="Proteomes" id="UP001596548">
    <property type="component" value="Unassembled WGS sequence"/>
</dbReference>
<dbReference type="InterPro" id="IPR004839">
    <property type="entry name" value="Aminotransferase_I/II_large"/>
</dbReference>
<keyword evidence="3" id="KW-1185">Reference proteome</keyword>
<gene>
    <name evidence="2" type="ORF">ACFQS1_03650</name>
</gene>
<evidence type="ECO:0000259" key="1">
    <source>
        <dbReference type="Pfam" id="PF00155"/>
    </source>
</evidence>
<dbReference type="Pfam" id="PF00155">
    <property type="entry name" value="Aminotran_1_2"/>
    <property type="match status" value="1"/>
</dbReference>
<accession>A0ABW2HIL1</accession>
<feature type="domain" description="Aminotransferase class I/classII large" evidence="1">
    <location>
        <begin position="13"/>
        <end position="363"/>
    </location>
</feature>
<organism evidence="2 3">
    <name type="scientific">Paractinoplanes rhizophilus</name>
    <dbReference type="NCBI Taxonomy" id="1416877"/>
    <lineage>
        <taxon>Bacteria</taxon>
        <taxon>Bacillati</taxon>
        <taxon>Actinomycetota</taxon>
        <taxon>Actinomycetes</taxon>
        <taxon>Micromonosporales</taxon>
        <taxon>Micromonosporaceae</taxon>
        <taxon>Paractinoplanes</taxon>
    </lineage>
</organism>
<dbReference type="SUPFAM" id="SSF53383">
    <property type="entry name" value="PLP-dependent transferases"/>
    <property type="match status" value="1"/>
</dbReference>
<proteinExistence type="predicted"/>
<evidence type="ECO:0000313" key="2">
    <source>
        <dbReference type="EMBL" id="MFC7273068.1"/>
    </source>
</evidence>
<dbReference type="PANTHER" id="PTHR42858:SF1">
    <property type="entry name" value="LD15494P"/>
    <property type="match status" value="1"/>
</dbReference>
<dbReference type="RefSeq" id="WP_378964546.1">
    <property type="nucleotide sequence ID" value="NZ_JBHTBJ010000001.1"/>
</dbReference>
<keyword evidence="2" id="KW-0032">Aminotransferase</keyword>
<dbReference type="PANTHER" id="PTHR42858">
    <property type="entry name" value="AMINOTRANSFERASE"/>
    <property type="match status" value="1"/>
</dbReference>
<sequence>MIQFEHRPGILDLGWGHPRPGLLPVQEWAAAGAVAAREFGWRQLTYGSAAGPAPLVEWLSARLRTAAGRTFVTGGASHGLALVASLLAGRDDVILVDSPTYHLAFRILADTGARLMRAPADAAGADPDALTRMLATLRAEGRRVPLLYLVPTFANPTGRSLPLDRRRALVALAQRSGLTLLEDDTYRELGYDGPAPPSLWDLAGGDGVVRLGTFAKTVAPGLRLGWVNAAPPLIARLTALGYVDSGGGVNHAVATTMSCFVASGAYDRHVAVIRAEYRAQRDALVAALRPHLPVTAPGGGWFLWVALPPGLAATRLLARAERRGTSFVPGSRFYVDGAGGADRIRLSFSHLAPADLTEAAARLGAALADSR</sequence>
<name>A0ABW2HIL1_9ACTN</name>